<keyword evidence="3" id="KW-1185">Reference proteome</keyword>
<dbReference type="EMBL" id="JAHLJV010000043">
    <property type="protein sequence ID" value="KAK1585501.1"/>
    <property type="molecule type" value="Genomic_DNA"/>
</dbReference>
<dbReference type="GeneID" id="85444397"/>
<dbReference type="Proteomes" id="UP001230504">
    <property type="component" value="Unassembled WGS sequence"/>
</dbReference>
<proteinExistence type="predicted"/>
<protein>
    <recommendedName>
        <fullName evidence="1">Glycoside hydrolase 131 catalytic N-terminal domain-containing protein</fullName>
    </recommendedName>
</protein>
<dbReference type="InterPro" id="IPR041524">
    <property type="entry name" value="GH131_N"/>
</dbReference>
<organism evidence="2 3">
    <name type="scientific">Colletotrichum navitas</name>
    <dbReference type="NCBI Taxonomy" id="681940"/>
    <lineage>
        <taxon>Eukaryota</taxon>
        <taxon>Fungi</taxon>
        <taxon>Dikarya</taxon>
        <taxon>Ascomycota</taxon>
        <taxon>Pezizomycotina</taxon>
        <taxon>Sordariomycetes</taxon>
        <taxon>Hypocreomycetidae</taxon>
        <taxon>Glomerellales</taxon>
        <taxon>Glomerellaceae</taxon>
        <taxon>Colletotrichum</taxon>
        <taxon>Colletotrichum graminicola species complex</taxon>
    </lineage>
</organism>
<evidence type="ECO:0000313" key="2">
    <source>
        <dbReference type="EMBL" id="KAK1585501.1"/>
    </source>
</evidence>
<dbReference type="PANTHER" id="PTHR34612:SF2">
    <property type="entry name" value="GLYCOSIDE HYDROLASE 131 CATALYTIC N-TERMINAL DOMAIN-CONTAINING PROTEIN"/>
    <property type="match status" value="1"/>
</dbReference>
<name>A0AAD8V1M3_9PEZI</name>
<reference evidence="2" key="1">
    <citation type="submission" date="2021-06" db="EMBL/GenBank/DDBJ databases">
        <title>Comparative genomics, transcriptomics and evolutionary studies reveal genomic signatures of adaptation to plant cell wall in hemibiotrophic fungi.</title>
        <authorList>
            <consortium name="DOE Joint Genome Institute"/>
            <person name="Baroncelli R."/>
            <person name="Diaz J.F."/>
            <person name="Benocci T."/>
            <person name="Peng M."/>
            <person name="Battaglia E."/>
            <person name="Haridas S."/>
            <person name="Andreopoulos W."/>
            <person name="Labutti K."/>
            <person name="Pangilinan J."/>
            <person name="Floch G.L."/>
            <person name="Makela M.R."/>
            <person name="Henrissat B."/>
            <person name="Grigoriev I.V."/>
            <person name="Crouch J.A."/>
            <person name="De Vries R.P."/>
            <person name="Sukno S.A."/>
            <person name="Thon M.R."/>
        </authorList>
    </citation>
    <scope>NUCLEOTIDE SEQUENCE</scope>
    <source>
        <strain evidence="2">CBS 125086</strain>
    </source>
</reference>
<dbReference type="Pfam" id="PF18271">
    <property type="entry name" value="GH131_N"/>
    <property type="match status" value="1"/>
</dbReference>
<evidence type="ECO:0000259" key="1">
    <source>
        <dbReference type="Pfam" id="PF18271"/>
    </source>
</evidence>
<evidence type="ECO:0000313" key="3">
    <source>
        <dbReference type="Proteomes" id="UP001230504"/>
    </source>
</evidence>
<dbReference type="PANTHER" id="PTHR34612">
    <property type="entry name" value="GH131_N DOMAIN-CONTAINING PROTEIN"/>
    <property type="match status" value="1"/>
</dbReference>
<dbReference type="RefSeq" id="XP_060412522.1">
    <property type="nucleotide sequence ID" value="XM_060560157.1"/>
</dbReference>
<accession>A0AAD8V1M3</accession>
<comment type="caution">
    <text evidence="2">The sequence shown here is derived from an EMBL/GenBank/DDBJ whole genome shotgun (WGS) entry which is preliminary data.</text>
</comment>
<dbReference type="Gene3D" id="2.60.120.1160">
    <property type="match status" value="1"/>
</dbReference>
<feature type="domain" description="Glycoside hydrolase 131 catalytic N-terminal" evidence="1">
    <location>
        <begin position="35"/>
        <end position="189"/>
    </location>
</feature>
<dbReference type="AlphaFoldDB" id="A0AAD8V1M3"/>
<gene>
    <name evidence="2" type="ORF">LY79DRAFT_580933</name>
</gene>
<sequence length="194" mass="21534">MALCAQNVDLHRKFILRAEFTKSWGLMFLRCTICFFHLSAQRDATKPLNATHDYQIVSLELKNFSFHQFDVCTGANNGNEIAIFGDSKATPPEKIFSLSSVDGQFENFAMKLDFNAKYVLDIGPERRALANLTGSTAQVFYSTVQEPLPQATYTASLWQKNPVGDAPQPEGIQQALILGSISMEDSTDGMATLR</sequence>